<name>A0AA85BC51_9TREM</name>
<protein>
    <submittedName>
        <fullName evidence="3">Uncharacterized protein</fullName>
    </submittedName>
</protein>
<feature type="compositionally biased region" description="Polar residues" evidence="1">
    <location>
        <begin position="841"/>
        <end position="852"/>
    </location>
</feature>
<feature type="region of interest" description="Disordered" evidence="1">
    <location>
        <begin position="164"/>
        <end position="183"/>
    </location>
</feature>
<organism evidence="2 3">
    <name type="scientific">Schistosoma mattheei</name>
    <dbReference type="NCBI Taxonomy" id="31246"/>
    <lineage>
        <taxon>Eukaryota</taxon>
        <taxon>Metazoa</taxon>
        <taxon>Spiralia</taxon>
        <taxon>Lophotrochozoa</taxon>
        <taxon>Platyhelminthes</taxon>
        <taxon>Trematoda</taxon>
        <taxon>Digenea</taxon>
        <taxon>Strigeidida</taxon>
        <taxon>Schistosomatoidea</taxon>
        <taxon>Schistosomatidae</taxon>
        <taxon>Schistosoma</taxon>
    </lineage>
</organism>
<accession>A0AA85BC51</accession>
<dbReference type="AlphaFoldDB" id="A0AA85BC51"/>
<reference evidence="3" key="1">
    <citation type="submission" date="2023-11" db="UniProtKB">
        <authorList>
            <consortium name="WormBaseParasite"/>
        </authorList>
    </citation>
    <scope>IDENTIFICATION</scope>
</reference>
<dbReference type="WBParaSite" id="SMTH1_44910.3">
    <property type="protein sequence ID" value="SMTH1_44910.3"/>
    <property type="gene ID" value="SMTH1_44910"/>
</dbReference>
<dbReference type="Proteomes" id="UP000050791">
    <property type="component" value="Unassembled WGS sequence"/>
</dbReference>
<feature type="compositionally biased region" description="Polar residues" evidence="1">
    <location>
        <begin position="806"/>
        <end position="832"/>
    </location>
</feature>
<feature type="region of interest" description="Disordered" evidence="1">
    <location>
        <begin position="384"/>
        <end position="450"/>
    </location>
</feature>
<feature type="region of interest" description="Disordered" evidence="1">
    <location>
        <begin position="294"/>
        <end position="322"/>
    </location>
</feature>
<feature type="compositionally biased region" description="Polar residues" evidence="1">
    <location>
        <begin position="305"/>
        <end position="318"/>
    </location>
</feature>
<feature type="region of interest" description="Disordered" evidence="1">
    <location>
        <begin position="700"/>
        <end position="719"/>
    </location>
</feature>
<feature type="region of interest" description="Disordered" evidence="1">
    <location>
        <begin position="873"/>
        <end position="902"/>
    </location>
</feature>
<feature type="compositionally biased region" description="Low complexity" evidence="1">
    <location>
        <begin position="399"/>
        <end position="414"/>
    </location>
</feature>
<evidence type="ECO:0000313" key="2">
    <source>
        <dbReference type="Proteomes" id="UP000050791"/>
    </source>
</evidence>
<proteinExistence type="predicted"/>
<evidence type="ECO:0000313" key="3">
    <source>
        <dbReference type="WBParaSite" id="SMTH1_44910.3"/>
    </source>
</evidence>
<feature type="compositionally biased region" description="Polar residues" evidence="1">
    <location>
        <begin position="415"/>
        <end position="446"/>
    </location>
</feature>
<feature type="region of interest" description="Disordered" evidence="1">
    <location>
        <begin position="806"/>
        <end position="855"/>
    </location>
</feature>
<feature type="compositionally biased region" description="Acidic residues" evidence="1">
    <location>
        <begin position="701"/>
        <end position="711"/>
    </location>
</feature>
<feature type="compositionally biased region" description="Polar residues" evidence="1">
    <location>
        <begin position="169"/>
        <end position="180"/>
    </location>
</feature>
<evidence type="ECO:0000256" key="1">
    <source>
        <dbReference type="SAM" id="MobiDB-lite"/>
    </source>
</evidence>
<sequence>MSINKSISKFYKPVGYKVTPEMALRDCDNPSTSNNQVLSSDSGLSFNRLGATGRLDNTDTFWTKNHTSANEVQFGLSDESSSTSLSSSSSDLMSSSVIEGKCCEEHLSLTREMAIRLLKEYVKNLKDFSSMMREKQSTTLRDTSTSPIHSPVLDSNDKHKCAIKRDTQNSDNTVSRQRPSSMLGVSHMHQTSYDLAQSDRTKTSTSFFSSLDHVIDIPVAFMKKQNFTARSVCKVIEQPDNPGNSLEKSYSTKTDKYNWFTKNSLDSDDSGQQTPVNFESGLQTAVLKSEKHYQLEKDPGKSVPILSSTSTLDNNQSSKDCKKDTQKHLGRIVMMPPQPDILKFERPHKPNVIVEDERLNGEGIVTEKQSEAALSSPNQLFHTQISSDFSRTERLRIKSPSPSYSSSVGSPANSFHSTPSRPELHSSPTSQAKTYHSVAPRSSSVQRVIPHSSKETLWIRNSYNTPSQNPYRSLVKSSSSIPLSGTPSYSDSVLPKITSPFSQPIFTPNCNDYMEYDANQLPKHVMSKTDFSNTKFNNNMITDKSHSVMYKTDHVTEINKPPHWSADSRFPTNNYSKVSHNGLLNHINHPPVKIYTESEVQSVPTHNEYPFTSEINKAEPIRTMGEIPILGRGTRTQIVTEDPSLSPNKPPKKYGVWPNSTQIPPAVSQQMNPSTKQQDNISQYKNDLFYRRKSDKIIQTDDFDDDDDDDSWITGSLDSSNNQDLEISCKPENPSPVNEPNLQTWTLSLQSIVRPTESESILPKANEISCMEHINIHIEKTKPSESKIQPNLECDRKLWRRHSLRINPSESDNYQTTQRNLNQFNDRPNQRLSLPRKPKNTSRFSIGSSSELDTPKCRSVHFSNDVLVAHTGSGPEPLLLSSAPLKEPASDDEQEQNGKPSYFTKLSVDCGHNMSNFLKPPKSRTNINRPSAPLPFRRQFVVNTSNNVNS</sequence>